<protein>
    <submittedName>
        <fullName evidence="7">Inner-membrane translocator</fullName>
    </submittedName>
</protein>
<feature type="transmembrane region" description="Helical" evidence="6">
    <location>
        <begin position="269"/>
        <end position="290"/>
    </location>
</feature>
<dbReference type="PANTHER" id="PTHR43370">
    <property type="entry name" value="SUGAR ABC TRANSPORTER INTEGRAL MEMBRANE PROTEIN-RELATED"/>
    <property type="match status" value="1"/>
</dbReference>
<evidence type="ECO:0000256" key="1">
    <source>
        <dbReference type="ARBA" id="ARBA00004651"/>
    </source>
</evidence>
<name>A8F511_PSELT</name>
<organism evidence="7 8">
    <name type="scientific">Pseudothermotoga lettingae (strain ATCC BAA-301 / DSM 14385 / NBRC 107922 / TMO)</name>
    <name type="common">Thermotoga lettingae</name>
    <dbReference type="NCBI Taxonomy" id="416591"/>
    <lineage>
        <taxon>Bacteria</taxon>
        <taxon>Thermotogati</taxon>
        <taxon>Thermotogota</taxon>
        <taxon>Thermotogae</taxon>
        <taxon>Thermotogales</taxon>
        <taxon>Thermotogaceae</taxon>
        <taxon>Pseudothermotoga</taxon>
    </lineage>
</organism>
<keyword evidence="2" id="KW-1003">Cell membrane</keyword>
<evidence type="ECO:0000256" key="2">
    <source>
        <dbReference type="ARBA" id="ARBA00022475"/>
    </source>
</evidence>
<dbReference type="eggNOG" id="COG1079">
    <property type="taxonomic scope" value="Bacteria"/>
</dbReference>
<feature type="transmembrane region" description="Helical" evidence="6">
    <location>
        <begin position="90"/>
        <end position="108"/>
    </location>
</feature>
<reference evidence="7 8" key="2">
    <citation type="journal article" date="2009" name="Proc. Natl. Acad. Sci. U.S.A.">
        <title>On the chimeric nature, thermophilic origin, and phylogenetic placement of the Thermotogales.</title>
        <authorList>
            <person name="Zhaxybayeva O."/>
            <person name="Swithers K.S."/>
            <person name="Lapierre P."/>
            <person name="Fournier G.P."/>
            <person name="Bickhart D.M."/>
            <person name="DeBoy R.T."/>
            <person name="Nelson K.E."/>
            <person name="Nesbo C.L."/>
            <person name="Doolittle W.F."/>
            <person name="Gogarten J.P."/>
            <person name="Noll K.M."/>
        </authorList>
    </citation>
    <scope>NUCLEOTIDE SEQUENCE [LARGE SCALE GENOMIC DNA]</scope>
    <source>
        <strain evidence="8">ATCC BAA-301 / DSM 14385 / NBRC 107922 / TMO</strain>
    </source>
</reference>
<dbReference type="CDD" id="cd06580">
    <property type="entry name" value="TM_PBP1_transp_TpRbsC_like"/>
    <property type="match status" value="1"/>
</dbReference>
<dbReference type="KEGG" id="tle:Tlet_0679"/>
<keyword evidence="8" id="KW-1185">Reference proteome</keyword>
<keyword evidence="4 6" id="KW-1133">Transmembrane helix</keyword>
<gene>
    <name evidence="7" type="ordered locus">Tlet_0679</name>
</gene>
<dbReference type="GO" id="GO:0005886">
    <property type="term" value="C:plasma membrane"/>
    <property type="evidence" value="ECO:0007669"/>
    <property type="project" value="UniProtKB-SubCell"/>
</dbReference>
<evidence type="ECO:0000256" key="4">
    <source>
        <dbReference type="ARBA" id="ARBA00022989"/>
    </source>
</evidence>
<evidence type="ECO:0000256" key="5">
    <source>
        <dbReference type="ARBA" id="ARBA00023136"/>
    </source>
</evidence>
<dbReference type="Pfam" id="PF02653">
    <property type="entry name" value="BPD_transp_2"/>
    <property type="match status" value="1"/>
</dbReference>
<evidence type="ECO:0000256" key="6">
    <source>
        <dbReference type="SAM" id="Phobius"/>
    </source>
</evidence>
<dbReference type="GO" id="GO:0022857">
    <property type="term" value="F:transmembrane transporter activity"/>
    <property type="evidence" value="ECO:0007669"/>
    <property type="project" value="InterPro"/>
</dbReference>
<evidence type="ECO:0000313" key="7">
    <source>
        <dbReference type="EMBL" id="ABV33245.1"/>
    </source>
</evidence>
<feature type="transmembrane region" description="Helical" evidence="6">
    <location>
        <begin position="37"/>
        <end position="57"/>
    </location>
</feature>
<evidence type="ECO:0000313" key="8">
    <source>
        <dbReference type="Proteomes" id="UP000002016"/>
    </source>
</evidence>
<evidence type="ECO:0000256" key="3">
    <source>
        <dbReference type="ARBA" id="ARBA00022692"/>
    </source>
</evidence>
<dbReference type="InterPro" id="IPR001851">
    <property type="entry name" value="ABC_transp_permease"/>
</dbReference>
<feature type="transmembrane region" description="Helical" evidence="6">
    <location>
        <begin position="12"/>
        <end position="31"/>
    </location>
</feature>
<feature type="transmembrane region" description="Helical" evidence="6">
    <location>
        <begin position="232"/>
        <end position="257"/>
    </location>
</feature>
<comment type="subcellular location">
    <subcellularLocation>
        <location evidence="1">Cell membrane</location>
        <topology evidence="1">Multi-pass membrane protein</topology>
    </subcellularLocation>
</comment>
<dbReference type="EMBL" id="CP000812">
    <property type="protein sequence ID" value="ABV33245.1"/>
    <property type="molecule type" value="Genomic_DNA"/>
</dbReference>
<dbReference type="PANTHER" id="PTHR43370:SF1">
    <property type="entry name" value="GUANOSINE ABC TRANSPORTER PERMEASE PROTEIN NUPQ"/>
    <property type="match status" value="1"/>
</dbReference>
<dbReference type="AlphaFoldDB" id="A8F511"/>
<dbReference type="RefSeq" id="WP_012002726.1">
    <property type="nucleotide sequence ID" value="NC_009828.1"/>
</dbReference>
<keyword evidence="3 6" id="KW-0812">Transmembrane</keyword>
<reference evidence="7 8" key="1">
    <citation type="submission" date="2007-08" db="EMBL/GenBank/DDBJ databases">
        <title>Complete sequence of Thermotoga lettingae TMO.</title>
        <authorList>
            <consortium name="US DOE Joint Genome Institute"/>
            <person name="Copeland A."/>
            <person name="Lucas S."/>
            <person name="Lapidus A."/>
            <person name="Barry K."/>
            <person name="Glavina del Rio T."/>
            <person name="Dalin E."/>
            <person name="Tice H."/>
            <person name="Pitluck S."/>
            <person name="Foster B."/>
            <person name="Bruce D."/>
            <person name="Schmutz J."/>
            <person name="Larimer F."/>
            <person name="Land M."/>
            <person name="Hauser L."/>
            <person name="Kyrpides N."/>
            <person name="Mikhailova N."/>
            <person name="Nelson K."/>
            <person name="Gogarten J.P."/>
            <person name="Noll K."/>
            <person name="Richardson P."/>
        </authorList>
    </citation>
    <scope>NUCLEOTIDE SEQUENCE [LARGE SCALE GENOMIC DNA]</scope>
    <source>
        <strain evidence="8">ATCC BAA-301 / DSM 14385 / NBRC 107922 / TMO</strain>
    </source>
</reference>
<dbReference type="OrthoDB" id="9792579at2"/>
<proteinExistence type="predicted"/>
<dbReference type="STRING" id="416591.Tlet_0679"/>
<feature type="transmembrane region" description="Helical" evidence="6">
    <location>
        <begin position="64"/>
        <end position="84"/>
    </location>
</feature>
<accession>A8F511</accession>
<sequence precursor="true">MSDLIFHILRATLSSATPIMLAALGGMFTYYANVFNIAMEGMMLMGAFFAVYGSYFFGSWFIGIVFALLSGIVMALLFAMIAVYLRADEFVTGIGLNMLALGWTTYALRSTFNVKGALISPKIISLPKLSIPGFENLGSLGEIFSGHPFILYVSFALAIIFEFLIFESKFGMRLRATGEDSETVKSAGINPARMKLISTILCGLLSALAGVYLSLGYVTLFSENMSNGRGWISLAIIILVKGRPLSILLLSLIFGFFESLGLIMQNYDIAPQFTSMIPYLATLFVLYTYAKKKIRGEGF</sequence>
<feature type="transmembrane region" description="Helical" evidence="6">
    <location>
        <begin position="196"/>
        <end position="220"/>
    </location>
</feature>
<dbReference type="HOGENOM" id="CLU_040769_1_3_0"/>
<feature type="transmembrane region" description="Helical" evidence="6">
    <location>
        <begin position="149"/>
        <end position="166"/>
    </location>
</feature>
<dbReference type="Proteomes" id="UP000002016">
    <property type="component" value="Chromosome"/>
</dbReference>
<keyword evidence="5 6" id="KW-0472">Membrane</keyword>